<dbReference type="EMBL" id="PP079243">
    <property type="protein sequence ID" value="WVK89965.1"/>
    <property type="molecule type" value="Genomic_DNA"/>
</dbReference>
<sequence length="146" mass="16113">MASTPIVFRNREVEAELMLIPHLCLESFTKGLGNEQAFDTLTYRMLMAAALTKHIEVEEDFDYAAGLVGAAVQAMKNIGERLLKAGVWGVTGDEVRAIKDGLGIADQLQELVPMKQQSLASQKVGIYVIGSIRETVHNLERLLEKK</sequence>
<protein>
    <submittedName>
        <fullName evidence="1">Uncharacterized protein</fullName>
    </submittedName>
</protein>
<reference evidence="1" key="1">
    <citation type="submission" date="2024-01" db="EMBL/GenBank/DDBJ databases">
        <authorList>
            <person name="Zhu Q."/>
        </authorList>
    </citation>
    <scope>NUCLEOTIDE SEQUENCE</scope>
</reference>
<organism evidence="1 2">
    <name type="scientific">Burkholderia phage vB_BpP_HN02</name>
    <dbReference type="NCBI Taxonomy" id="3116925"/>
    <lineage>
        <taxon>Viruses</taxon>
        <taxon>Duplodnaviria</taxon>
        <taxon>Heunggongvirae</taxon>
        <taxon>Uroviricota</taxon>
        <taxon>Caudoviricetes</taxon>
        <taxon>Schitoviridae</taxon>
    </lineage>
</organism>
<proteinExistence type="predicted"/>
<accession>A0AAX4JH06</accession>
<evidence type="ECO:0000313" key="1">
    <source>
        <dbReference type="EMBL" id="WVK89965.1"/>
    </source>
</evidence>
<dbReference type="Proteomes" id="UP001432380">
    <property type="component" value="Segment"/>
</dbReference>
<name>A0AAX4JH06_9CAUD</name>
<evidence type="ECO:0000313" key="2">
    <source>
        <dbReference type="Proteomes" id="UP001432380"/>
    </source>
</evidence>